<dbReference type="Pfam" id="PF26618">
    <property type="entry name" value="DUF8196"/>
    <property type="match status" value="1"/>
</dbReference>
<dbReference type="HOGENOM" id="CLU_999732_0_0_2"/>
<keyword evidence="4" id="KW-1185">Reference proteome</keyword>
<evidence type="ECO:0000313" key="3">
    <source>
        <dbReference type="EMBL" id="AEA12485.1"/>
    </source>
</evidence>
<feature type="domain" description="DUF8196" evidence="2">
    <location>
        <begin position="163"/>
        <end position="272"/>
    </location>
</feature>
<protein>
    <recommendedName>
        <fullName evidence="2">DUF8196 domain-containing protein</fullName>
    </recommendedName>
</protein>
<dbReference type="Proteomes" id="UP000008138">
    <property type="component" value="Chromosome"/>
</dbReference>
<dbReference type="STRING" id="999630.TUZN_1003"/>
<name>F2L689_THEU7</name>
<evidence type="ECO:0000259" key="2">
    <source>
        <dbReference type="Pfam" id="PF26618"/>
    </source>
</evidence>
<feature type="coiled-coil region" evidence="1">
    <location>
        <begin position="68"/>
        <end position="95"/>
    </location>
</feature>
<dbReference type="eggNOG" id="arCOG01426">
    <property type="taxonomic scope" value="Archaea"/>
</dbReference>
<evidence type="ECO:0000256" key="1">
    <source>
        <dbReference type="SAM" id="Coils"/>
    </source>
</evidence>
<dbReference type="EMBL" id="CP002590">
    <property type="protein sequence ID" value="AEA12485.1"/>
    <property type="molecule type" value="Genomic_DNA"/>
</dbReference>
<reference evidence="3 4" key="1">
    <citation type="journal article" date="2011" name="J. Bacteriol.">
        <title>Complete genome sequence of the thermoacidophilic crenarchaeon Thermoproteus uzoniensis 768-20.</title>
        <authorList>
            <person name="Mardanov A.V."/>
            <person name="Gumerov V.M."/>
            <person name="Beletsky A.V."/>
            <person name="Prokofeva M.I."/>
            <person name="Bonch-Osmolovskaya E.A."/>
            <person name="Ravin N.V."/>
            <person name="Skryabin K.G."/>
        </authorList>
    </citation>
    <scope>NUCLEOTIDE SEQUENCE [LARGE SCALE GENOMIC DNA]</scope>
    <source>
        <strain evidence="3 4">768-20</strain>
    </source>
</reference>
<reference key="2">
    <citation type="submission" date="2011-03" db="EMBL/GenBank/DDBJ databases">
        <title>Complete genome sequence of the thermoacidophilic crenarchaeon Thermoproteus uzoniensis 768-20.</title>
        <authorList>
            <person name="Mardanov A.V."/>
            <person name="Gumerov V.M."/>
            <person name="Beletsky A.V."/>
            <person name="Prokofeva M.I."/>
            <person name="Bonch-Osmolovskaya E.A."/>
            <person name="Ravin N.V."/>
            <person name="Skryabin K.G."/>
        </authorList>
    </citation>
    <scope>NUCLEOTIDE SEQUENCE</scope>
    <source>
        <strain>768-20</strain>
    </source>
</reference>
<evidence type="ECO:0000313" key="4">
    <source>
        <dbReference type="Proteomes" id="UP000008138"/>
    </source>
</evidence>
<dbReference type="InterPro" id="IPR058509">
    <property type="entry name" value="DUF8196"/>
</dbReference>
<dbReference type="KEGG" id="tuz:TUZN_1003"/>
<sequence>MEVEVADLKRLLRELAREDPAFLRDLFLEALRGDGRSAAELLDLMLSHEEVRLKLAKSLLGEVAIPLNVAAKDDVRRLEEAVAAIRDDVRKLEAVMATRDDIRRLEGAMATRDDIKRLETAMATREELKLLEEKMATKEDLRRLEDRMATKEQFEDLAVSLEETARSWISHLLKSKGHLCAAERLVIPGAYEVDVYCKAEAVTVIGEAKVRAGASVVEKAAQRAAYIASTRPHLVSGRLVPAVFTLAANPDAVDAARRLRVWLVEWNREVVPLEEAIG</sequence>
<keyword evidence="1" id="KW-0175">Coiled coil</keyword>
<gene>
    <name evidence="3" type="ordered locus">TUZN_1003</name>
</gene>
<organism evidence="3 4">
    <name type="scientific">Thermoproteus uzoniensis (strain 768-20)</name>
    <dbReference type="NCBI Taxonomy" id="999630"/>
    <lineage>
        <taxon>Archaea</taxon>
        <taxon>Thermoproteota</taxon>
        <taxon>Thermoprotei</taxon>
        <taxon>Thermoproteales</taxon>
        <taxon>Thermoproteaceae</taxon>
        <taxon>Thermoproteus</taxon>
    </lineage>
</organism>
<proteinExistence type="predicted"/>
<accession>F2L689</accession>
<dbReference type="AlphaFoldDB" id="F2L689"/>